<dbReference type="GeneID" id="6081902"/>
<dbReference type="OrthoDB" id="10527858at2759"/>
<keyword evidence="3" id="KW-1185">Reference proteome</keyword>
<evidence type="ECO:0000313" key="2">
    <source>
        <dbReference type="EMBL" id="EDR03052.1"/>
    </source>
</evidence>
<organism evidence="3">
    <name type="scientific">Laccaria bicolor (strain S238N-H82 / ATCC MYA-4686)</name>
    <name type="common">Bicoloured deceiver</name>
    <name type="synonym">Laccaria laccata var. bicolor</name>
    <dbReference type="NCBI Taxonomy" id="486041"/>
    <lineage>
        <taxon>Eukaryota</taxon>
        <taxon>Fungi</taxon>
        <taxon>Dikarya</taxon>
        <taxon>Basidiomycota</taxon>
        <taxon>Agaricomycotina</taxon>
        <taxon>Agaricomycetes</taxon>
        <taxon>Agaricomycetidae</taxon>
        <taxon>Agaricales</taxon>
        <taxon>Agaricineae</taxon>
        <taxon>Hydnangiaceae</taxon>
        <taxon>Laccaria</taxon>
    </lineage>
</organism>
<sequence length="180" mass="20901">MEENQLDQDTSNIMADIEVDDLPDEIMDLFYSIQNFCSDAERQQVKDLTTIHKANLSTIRSRIDCIDDQIARLRSHWRMYKMRHTHTNEEYDTTCEKRHTRSQYVVLRCFAFSGVLCIDLKLRTQVMSVTRPLSHHHHCHLLACAPPPPLLSSCPSRTLTMANKDQENGHGPLHTRCKPQ</sequence>
<name>B0DQL7_LACBS</name>
<evidence type="ECO:0000313" key="3">
    <source>
        <dbReference type="Proteomes" id="UP000001194"/>
    </source>
</evidence>
<feature type="region of interest" description="Disordered" evidence="1">
    <location>
        <begin position="161"/>
        <end position="180"/>
    </location>
</feature>
<dbReference type="EMBL" id="DS547126">
    <property type="protein sequence ID" value="EDR03052.1"/>
    <property type="molecule type" value="Genomic_DNA"/>
</dbReference>
<dbReference type="AlphaFoldDB" id="B0DQL7"/>
<protein>
    <submittedName>
        <fullName evidence="2">Predicted protein</fullName>
    </submittedName>
</protein>
<dbReference type="HOGENOM" id="CLU_1496474_0_0_1"/>
<gene>
    <name evidence="2" type="ORF">LACBIDRAFT_307627</name>
</gene>
<dbReference type="RefSeq" id="XP_001886193.1">
    <property type="nucleotide sequence ID" value="XM_001886158.1"/>
</dbReference>
<reference evidence="2 3" key="1">
    <citation type="journal article" date="2008" name="Nature">
        <title>The genome of Laccaria bicolor provides insights into mycorrhizal symbiosis.</title>
        <authorList>
            <person name="Martin F."/>
            <person name="Aerts A."/>
            <person name="Ahren D."/>
            <person name="Brun A."/>
            <person name="Danchin E.G.J."/>
            <person name="Duchaussoy F."/>
            <person name="Gibon J."/>
            <person name="Kohler A."/>
            <person name="Lindquist E."/>
            <person name="Pereda V."/>
            <person name="Salamov A."/>
            <person name="Shapiro H.J."/>
            <person name="Wuyts J."/>
            <person name="Blaudez D."/>
            <person name="Buee M."/>
            <person name="Brokstein P."/>
            <person name="Canbaeck B."/>
            <person name="Cohen D."/>
            <person name="Courty P.E."/>
            <person name="Coutinho P.M."/>
            <person name="Delaruelle C."/>
            <person name="Detter J.C."/>
            <person name="Deveau A."/>
            <person name="DiFazio S."/>
            <person name="Duplessis S."/>
            <person name="Fraissinet-Tachet L."/>
            <person name="Lucic E."/>
            <person name="Frey-Klett P."/>
            <person name="Fourrey C."/>
            <person name="Feussner I."/>
            <person name="Gay G."/>
            <person name="Grimwood J."/>
            <person name="Hoegger P.J."/>
            <person name="Jain P."/>
            <person name="Kilaru S."/>
            <person name="Labbe J."/>
            <person name="Lin Y.C."/>
            <person name="Legue V."/>
            <person name="Le Tacon F."/>
            <person name="Marmeisse R."/>
            <person name="Melayah D."/>
            <person name="Montanini B."/>
            <person name="Muratet M."/>
            <person name="Nehls U."/>
            <person name="Niculita-Hirzel H."/>
            <person name="Oudot-Le Secq M.P."/>
            <person name="Peter M."/>
            <person name="Quesneville H."/>
            <person name="Rajashekar B."/>
            <person name="Reich M."/>
            <person name="Rouhier N."/>
            <person name="Schmutz J."/>
            <person name="Yin T."/>
            <person name="Chalot M."/>
            <person name="Henrissat B."/>
            <person name="Kuees U."/>
            <person name="Lucas S."/>
            <person name="Van de Peer Y."/>
            <person name="Podila G.K."/>
            <person name="Polle A."/>
            <person name="Pukkila P.J."/>
            <person name="Richardson P.M."/>
            <person name="Rouze P."/>
            <person name="Sanders I.R."/>
            <person name="Stajich J.E."/>
            <person name="Tunlid A."/>
            <person name="Tuskan G."/>
            <person name="Grigoriev I.V."/>
        </authorList>
    </citation>
    <scope>NUCLEOTIDE SEQUENCE [LARGE SCALE GENOMIC DNA]</scope>
    <source>
        <strain evidence="3">S238N-H82 / ATCC MYA-4686</strain>
    </source>
</reference>
<proteinExistence type="predicted"/>
<dbReference type="KEGG" id="lbc:LACBIDRAFT_307627"/>
<accession>B0DQL7</accession>
<dbReference type="InParanoid" id="B0DQL7"/>
<dbReference type="Proteomes" id="UP000001194">
    <property type="component" value="Unassembled WGS sequence"/>
</dbReference>
<evidence type="ECO:0000256" key="1">
    <source>
        <dbReference type="SAM" id="MobiDB-lite"/>
    </source>
</evidence>